<reference evidence="1 2" key="1">
    <citation type="submission" date="2020-08" db="EMBL/GenBank/DDBJ databases">
        <title>Genomic Encyclopedia of Type Strains, Phase III (KMG-III): the genomes of soil and plant-associated and newly described type strains.</title>
        <authorList>
            <person name="Whitman W."/>
        </authorList>
    </citation>
    <scope>NUCLEOTIDE SEQUENCE [LARGE SCALE GENOMIC DNA]</scope>
    <source>
        <strain evidence="1 2">CECT 8897</strain>
    </source>
</reference>
<accession>A0A7W5BDX8</accession>
<gene>
    <name evidence="1" type="ORF">FHS03_004474</name>
</gene>
<dbReference type="RefSeq" id="WP_183443117.1">
    <property type="nucleotide sequence ID" value="NZ_JACHXD010000016.1"/>
</dbReference>
<name>A0A7W5BDX8_9BURK</name>
<dbReference type="AlphaFoldDB" id="A0A7W5BDX8"/>
<dbReference type="EMBL" id="JACHXD010000016">
    <property type="protein sequence ID" value="MBB3121396.1"/>
    <property type="molecule type" value="Genomic_DNA"/>
</dbReference>
<evidence type="ECO:0000313" key="1">
    <source>
        <dbReference type="EMBL" id="MBB3121396.1"/>
    </source>
</evidence>
<comment type="caution">
    <text evidence="1">The sequence shown here is derived from an EMBL/GenBank/DDBJ whole genome shotgun (WGS) entry which is preliminary data.</text>
</comment>
<organism evidence="1 2">
    <name type="scientific">Pseudoduganella violacea</name>
    <dbReference type="NCBI Taxonomy" id="1715466"/>
    <lineage>
        <taxon>Bacteria</taxon>
        <taxon>Pseudomonadati</taxon>
        <taxon>Pseudomonadota</taxon>
        <taxon>Betaproteobacteria</taxon>
        <taxon>Burkholderiales</taxon>
        <taxon>Oxalobacteraceae</taxon>
        <taxon>Telluria group</taxon>
        <taxon>Pseudoduganella</taxon>
    </lineage>
</organism>
<dbReference type="Proteomes" id="UP000541535">
    <property type="component" value="Unassembled WGS sequence"/>
</dbReference>
<protein>
    <submittedName>
        <fullName evidence="1">Uncharacterized protein</fullName>
    </submittedName>
</protein>
<evidence type="ECO:0000313" key="2">
    <source>
        <dbReference type="Proteomes" id="UP000541535"/>
    </source>
</evidence>
<sequence length="91" mass="10334">MARLLRAPMPAPADPSYLAIMKLQRNVGSSEVLAGFGHGDFSDVKFYVEQYNRNNPVKKGLDPEMFFSVRGEDALRLVREKTRLFFARAVK</sequence>
<proteinExistence type="predicted"/>
<keyword evidence="2" id="KW-1185">Reference proteome</keyword>